<evidence type="ECO:0000256" key="7">
    <source>
        <dbReference type="SAM" id="MobiDB-lite"/>
    </source>
</evidence>
<keyword evidence="3 5" id="KW-0442">Lipid degradation</keyword>
<evidence type="ECO:0000256" key="4">
    <source>
        <dbReference type="ARBA" id="ARBA00023098"/>
    </source>
</evidence>
<dbReference type="EC" id="3.1.1.-" evidence="6"/>
<accession>A0A0M8MHW4</accession>
<evidence type="ECO:0000256" key="2">
    <source>
        <dbReference type="ARBA" id="ARBA00022801"/>
    </source>
</evidence>
<feature type="short sequence motif" description="GXSXG" evidence="5">
    <location>
        <begin position="299"/>
        <end position="303"/>
    </location>
</feature>
<dbReference type="CDD" id="cd07232">
    <property type="entry name" value="Pat_PLPL"/>
    <property type="match status" value="1"/>
</dbReference>
<dbReference type="Pfam" id="PF11815">
    <property type="entry name" value="DUF3336"/>
    <property type="match status" value="1"/>
</dbReference>
<feature type="compositionally biased region" description="Basic and acidic residues" evidence="7">
    <location>
        <begin position="719"/>
        <end position="728"/>
    </location>
</feature>
<feature type="region of interest" description="Disordered" evidence="7">
    <location>
        <begin position="685"/>
        <end position="741"/>
    </location>
</feature>
<keyword evidence="6" id="KW-0812">Transmembrane</keyword>
<dbReference type="VEuPathDB" id="FungiDB:Malapachy_1292"/>
<name>A0A0M8MHW4_9BASI</name>
<dbReference type="SUPFAM" id="SSF52151">
    <property type="entry name" value="FabD/lysophospholipase-like"/>
    <property type="match status" value="1"/>
</dbReference>
<evidence type="ECO:0000256" key="1">
    <source>
        <dbReference type="ARBA" id="ARBA00006104"/>
    </source>
</evidence>
<protein>
    <recommendedName>
        <fullName evidence="6">Patatin-like phospholipase domain-containing protein</fullName>
        <ecNumber evidence="6">3.1.1.-</ecNumber>
    </recommendedName>
</protein>
<dbReference type="Proteomes" id="UP000037751">
    <property type="component" value="Unassembled WGS sequence"/>
</dbReference>
<reference evidence="9 10" key="1">
    <citation type="submission" date="2015-07" db="EMBL/GenBank/DDBJ databases">
        <title>Draft Genome Sequence of Malassezia furfur CBS1878 and Malassezia pachydermatis CBS1879.</title>
        <authorList>
            <person name="Triana S."/>
            <person name="Ohm R."/>
            <person name="Gonzalez A."/>
            <person name="DeCock H."/>
            <person name="Restrepo S."/>
            <person name="Celis A."/>
        </authorList>
    </citation>
    <scope>NUCLEOTIDE SEQUENCE [LARGE SCALE GENOMIC DNA]</scope>
    <source>
        <strain evidence="9 10">CBS 1879</strain>
    </source>
</reference>
<keyword evidence="10" id="KW-1185">Reference proteome</keyword>
<organism evidence="9 10">
    <name type="scientific">Malassezia pachydermatis</name>
    <dbReference type="NCBI Taxonomy" id="77020"/>
    <lineage>
        <taxon>Eukaryota</taxon>
        <taxon>Fungi</taxon>
        <taxon>Dikarya</taxon>
        <taxon>Basidiomycota</taxon>
        <taxon>Ustilaginomycotina</taxon>
        <taxon>Malasseziomycetes</taxon>
        <taxon>Malasseziales</taxon>
        <taxon>Malasseziaceae</taxon>
        <taxon>Malassezia</taxon>
    </lineage>
</organism>
<gene>
    <name evidence="9" type="ORF">Malapachy_1292</name>
</gene>
<dbReference type="InterPro" id="IPR050301">
    <property type="entry name" value="NTE"/>
</dbReference>
<evidence type="ECO:0000256" key="5">
    <source>
        <dbReference type="PROSITE-ProRule" id="PRU01161"/>
    </source>
</evidence>
<evidence type="ECO:0000313" key="10">
    <source>
        <dbReference type="Proteomes" id="UP000037751"/>
    </source>
</evidence>
<dbReference type="PANTHER" id="PTHR14226">
    <property type="entry name" value="NEUROPATHY TARGET ESTERASE/SWISS CHEESE D.MELANOGASTER"/>
    <property type="match status" value="1"/>
</dbReference>
<evidence type="ECO:0000256" key="3">
    <source>
        <dbReference type="ARBA" id="ARBA00022963"/>
    </source>
</evidence>
<feature type="domain" description="PNPLA" evidence="8">
    <location>
        <begin position="268"/>
        <end position="459"/>
    </location>
</feature>
<feature type="active site" description="Proton acceptor" evidence="5">
    <location>
        <position position="446"/>
    </location>
</feature>
<dbReference type="Pfam" id="PF01734">
    <property type="entry name" value="Patatin"/>
    <property type="match status" value="1"/>
</dbReference>
<dbReference type="EMBL" id="LGAV01000009">
    <property type="protein sequence ID" value="KOS12796.1"/>
    <property type="molecule type" value="Genomic_DNA"/>
</dbReference>
<feature type="active site" description="Nucleophile" evidence="5">
    <location>
        <position position="301"/>
    </location>
</feature>
<proteinExistence type="inferred from homology"/>
<evidence type="ECO:0000313" key="9">
    <source>
        <dbReference type="EMBL" id="KOS12796.1"/>
    </source>
</evidence>
<comment type="similarity">
    <text evidence="1 6">Belongs to the PLPL family.</text>
</comment>
<dbReference type="PROSITE" id="PS51635">
    <property type="entry name" value="PNPLA"/>
    <property type="match status" value="1"/>
</dbReference>
<keyword evidence="4 5" id="KW-0443">Lipid metabolism</keyword>
<dbReference type="OrthoDB" id="15478at2759"/>
<comment type="function">
    <text evidence="6">Lipid hydrolase.</text>
</comment>
<comment type="caution">
    <text evidence="5">Lacks conserved residue(s) required for the propagation of feature annotation.</text>
</comment>
<keyword evidence="6" id="KW-0472">Membrane</keyword>
<keyword evidence="2 5" id="KW-0378">Hydrolase</keyword>
<dbReference type="InterPro" id="IPR021771">
    <property type="entry name" value="Triacylglycerol_lipase_N"/>
</dbReference>
<dbReference type="Gene3D" id="3.40.1090.10">
    <property type="entry name" value="Cytosolic phospholipase A2 catalytic domain"/>
    <property type="match status" value="2"/>
</dbReference>
<dbReference type="GO" id="GO:0004806">
    <property type="term" value="F:triacylglycerol lipase activity"/>
    <property type="evidence" value="ECO:0007669"/>
    <property type="project" value="InterPro"/>
</dbReference>
<comment type="subcellular location">
    <subcellularLocation>
        <location evidence="6">Membrane</location>
        <topology evidence="6">Single-pass membrane protein</topology>
    </subcellularLocation>
</comment>
<dbReference type="InterPro" id="IPR002641">
    <property type="entry name" value="PNPLA_dom"/>
</dbReference>
<dbReference type="InterPro" id="IPR016035">
    <property type="entry name" value="Acyl_Trfase/lysoPLipase"/>
</dbReference>
<dbReference type="GO" id="GO:0016020">
    <property type="term" value="C:membrane"/>
    <property type="evidence" value="ECO:0007669"/>
    <property type="project" value="UniProtKB-SubCell"/>
</dbReference>
<dbReference type="RefSeq" id="XP_017990428.1">
    <property type="nucleotide sequence ID" value="XM_018135797.1"/>
</dbReference>
<keyword evidence="6" id="KW-1133">Transmembrane helix</keyword>
<evidence type="ECO:0000259" key="8">
    <source>
        <dbReference type="PROSITE" id="PS51635"/>
    </source>
</evidence>
<dbReference type="AlphaFoldDB" id="A0A0M8MHW4"/>
<dbReference type="STRING" id="77020.A0A0M8MHW4"/>
<dbReference type="GO" id="GO:0006641">
    <property type="term" value="P:triglyceride metabolic process"/>
    <property type="evidence" value="ECO:0007669"/>
    <property type="project" value="UniProtKB-ARBA"/>
</dbReference>
<feature type="transmembrane region" description="Helical" evidence="6">
    <location>
        <begin position="93"/>
        <end position="113"/>
    </location>
</feature>
<evidence type="ECO:0000256" key="6">
    <source>
        <dbReference type="RuleBase" id="RU362055"/>
    </source>
</evidence>
<dbReference type="GeneID" id="28727672"/>
<dbReference type="GO" id="GO:0016042">
    <property type="term" value="P:lipid catabolic process"/>
    <property type="evidence" value="ECO:0007669"/>
    <property type="project" value="UniProtKB-UniRule"/>
</dbReference>
<comment type="caution">
    <text evidence="9">The sequence shown here is derived from an EMBL/GenBank/DDBJ whole genome shotgun (WGS) entry which is preliminary data.</text>
</comment>
<dbReference type="PANTHER" id="PTHR14226:SF66">
    <property type="entry name" value="TRIACYLGLYCEROL LIPASE PTL2"/>
    <property type="match status" value="1"/>
</dbReference>
<sequence>MERRHSKARMDALFNESYVNEEHMQAYAEVLRQEEAASHGIGRLDSVRPVSAASDFAPICEPVKKGQDERDMGTRIHMDRSIPEGIMYSIMRWPLLGIIFLFIFTEFALYVTVRQVVNIMEKFSSWNGKNGKLRQSLRDAQTYPEWKRTALEFDRFRKYDEWKANDASPFYDWRLVQRVIAAMKVTRQKEDAHALMGVLHLCLKHGFAGIENLALYSQSFYGTKHLIEQYYYEVDKALQFFEKSTDIEPRVKRAFYNSTSKNLGRTALCLSGGASFAYYHIGVVRALLDGNLLPNIISGTSAGGLIAALICTRTNEELKDILVPELAHKITGCDDPLHVWIVRAWKTGARFDAVTWARKVQFFTHGSLTFREAFERTGKTLNISVVPFDQHSPAQLLNHVTAPDCLIWSAVLASAAVPGILNPVFLMQKQADGTLKPWSYGNKFRDGSLRVDIPLEKLHSLFNVTYPIVSQVNPHVHLFHYGSRGAPGRPTAYRRGRGWRGGFLLSAAEHILKLNLITNFKIMRDLNLMPKLLGQDWSSVFLQDFAGSITIYPKTRIMDWPHILTDPDPSDLARMMRSGQYVTFPKLHMISNRVRIERAIARGRSMLRAMDNTSDKEDESDTEVLDASLDASEMIMNAGGNGTPKPATNAWEAEQEDVMQRTENGLLKMYSPNLYRFLDEYEMSNAPSPAESDGEGEAGTQGNGSSVGARRRRRPPLLDVRRIEDPAHRHQARRALMEMRRSHSESWIVPTLCMPDADDEPSHSPY</sequence>